<dbReference type="InterPro" id="IPR009078">
    <property type="entry name" value="Ferritin-like_SF"/>
</dbReference>
<organism evidence="3 4">
    <name type="scientific">Paenarthrobacter nicotinovorans</name>
    <name type="common">Arthrobacter nicotinovorans</name>
    <dbReference type="NCBI Taxonomy" id="29320"/>
    <lineage>
        <taxon>Bacteria</taxon>
        <taxon>Bacillati</taxon>
        <taxon>Actinomycetota</taxon>
        <taxon>Actinomycetes</taxon>
        <taxon>Micrococcales</taxon>
        <taxon>Micrococcaceae</taxon>
        <taxon>Paenarthrobacter</taxon>
    </lineage>
</organism>
<evidence type="ECO:0000313" key="4">
    <source>
        <dbReference type="Proteomes" id="UP001244563"/>
    </source>
</evidence>
<comment type="caution">
    <text evidence="3">The sequence shown here is derived from an EMBL/GenBank/DDBJ whole genome shotgun (WGS) entry which is preliminary data.</text>
</comment>
<dbReference type="RefSeq" id="WP_306879057.1">
    <property type="nucleotide sequence ID" value="NZ_JAUSSW010000011.1"/>
</dbReference>
<dbReference type="Pfam" id="PF14530">
    <property type="entry name" value="DUF4439"/>
    <property type="match status" value="1"/>
</dbReference>
<feature type="domain" description="DUF4439" evidence="2">
    <location>
        <begin position="222"/>
        <end position="349"/>
    </location>
</feature>
<keyword evidence="1" id="KW-0472">Membrane</keyword>
<dbReference type="Gene3D" id="1.20.1260.10">
    <property type="match status" value="1"/>
</dbReference>
<dbReference type="Proteomes" id="UP001244563">
    <property type="component" value="Unassembled WGS sequence"/>
</dbReference>
<evidence type="ECO:0000313" key="3">
    <source>
        <dbReference type="EMBL" id="MDQ0103804.1"/>
    </source>
</evidence>
<accession>A0ABT9TQ64</accession>
<dbReference type="SUPFAM" id="SSF47240">
    <property type="entry name" value="Ferritin-like"/>
    <property type="match status" value="1"/>
</dbReference>
<evidence type="ECO:0000259" key="2">
    <source>
        <dbReference type="Pfam" id="PF14530"/>
    </source>
</evidence>
<gene>
    <name evidence="3" type="ORF">J2T10_003472</name>
</gene>
<dbReference type="InterPro" id="IPR012347">
    <property type="entry name" value="Ferritin-like"/>
</dbReference>
<dbReference type="EMBL" id="JAUSSW010000011">
    <property type="protein sequence ID" value="MDQ0103804.1"/>
    <property type="molecule type" value="Genomic_DNA"/>
</dbReference>
<keyword evidence="1" id="KW-0812">Transmembrane</keyword>
<feature type="transmembrane region" description="Helical" evidence="1">
    <location>
        <begin position="17"/>
        <end position="35"/>
    </location>
</feature>
<keyword evidence="4" id="KW-1185">Reference proteome</keyword>
<name>A0ABT9TQ64_PAENI</name>
<proteinExistence type="predicted"/>
<sequence>MNGQTSEKRRTPAWGRVLLVAVVALLVAGTGMVLIPRDSGTPPPVSFSEAARTDAAKEAAALLEAAQALAEAEGKDAKNPGLGGLVTLLTTHARALMVPEDATGAAATHPTLQATPATKTASAAPATRASLVEELALSGRKRLAAAREADGGIARLLASVGTAQLLHAETLAAQWQLPLPVEPPADSKTLLASTVPAATPTAASCPSVSPTPEPSSATTDAALAAAVRSQQEAVYAYQVALKRLENSAGTAAARGLEVHVLLLRQAEALTRANCGDVPATTAGYQLPELFAQDPATALAALETSSLPGFGDLVALSTGETRGWAVDGLLAAARRSVAWGASFPALPGLKLDADTLPSLPTPGAVSSRAQASTGG</sequence>
<reference evidence="3 4" key="1">
    <citation type="submission" date="2023-07" db="EMBL/GenBank/DDBJ databases">
        <title>Sorghum-associated microbial communities from plants grown in Nebraska, USA.</title>
        <authorList>
            <person name="Schachtman D."/>
        </authorList>
    </citation>
    <scope>NUCLEOTIDE SEQUENCE [LARGE SCALE GENOMIC DNA]</scope>
    <source>
        <strain evidence="3 4">CC523</strain>
    </source>
</reference>
<keyword evidence="1" id="KW-1133">Transmembrane helix</keyword>
<protein>
    <recommendedName>
        <fullName evidence="2">DUF4439 domain-containing protein</fullName>
    </recommendedName>
</protein>
<dbReference type="InterPro" id="IPR029447">
    <property type="entry name" value="DUF4439"/>
</dbReference>
<evidence type="ECO:0000256" key="1">
    <source>
        <dbReference type="SAM" id="Phobius"/>
    </source>
</evidence>